<keyword evidence="2" id="KW-0472">Membrane</keyword>
<dbReference type="GO" id="GO:0008800">
    <property type="term" value="F:beta-lactamase activity"/>
    <property type="evidence" value="ECO:0007669"/>
    <property type="project" value="InterPro"/>
</dbReference>
<evidence type="ECO:0000256" key="1">
    <source>
        <dbReference type="SAM" id="MobiDB-lite"/>
    </source>
</evidence>
<keyword evidence="2" id="KW-0812">Transmembrane</keyword>
<gene>
    <name evidence="4" type="ORF">I4641_18335</name>
</gene>
<dbReference type="GO" id="GO:0030655">
    <property type="term" value="P:beta-lactam antibiotic catabolic process"/>
    <property type="evidence" value="ECO:0007669"/>
    <property type="project" value="InterPro"/>
</dbReference>
<keyword evidence="5" id="KW-1185">Reference proteome</keyword>
<comment type="caution">
    <text evidence="4">The sequence shown here is derived from an EMBL/GenBank/DDBJ whole genome shotgun (WGS) entry which is preliminary data.</text>
</comment>
<evidence type="ECO:0000259" key="3">
    <source>
        <dbReference type="Pfam" id="PF13354"/>
    </source>
</evidence>
<dbReference type="Proteomes" id="UP000729733">
    <property type="component" value="Unassembled WGS sequence"/>
</dbReference>
<reference evidence="4" key="1">
    <citation type="journal article" date="2021" name="Antonie Van Leeuwenhoek">
        <title>Draft genome and description of Waterburya agarophytonicola gen. nov. sp. nov. (Pleurocapsales, Cyanobacteria): a seaweed symbiont.</title>
        <authorList>
            <person name="Bonthond G."/>
            <person name="Shalygin S."/>
            <person name="Bayer T."/>
            <person name="Weinberger F."/>
        </authorList>
    </citation>
    <scope>NUCLEOTIDE SEQUENCE</scope>
    <source>
        <strain evidence="4">KI4</strain>
    </source>
</reference>
<dbReference type="RefSeq" id="WP_229642031.1">
    <property type="nucleotide sequence ID" value="NZ_JADWDC010000059.1"/>
</dbReference>
<feature type="domain" description="Beta-lactamase class A catalytic" evidence="3">
    <location>
        <begin position="180"/>
        <end position="388"/>
    </location>
</feature>
<dbReference type="PANTHER" id="PTHR35333:SF4">
    <property type="entry name" value="SLR0121 PROTEIN"/>
    <property type="match status" value="1"/>
</dbReference>
<sequence length="426" mass="46676">MESGVNRKGKKTNPTPAKKKQPSRKKSAIAKNQNLSKEKKTAKPNSRKSLLSTITTKNSRLKRNSATKKNIAAKTVNIARKTANARAVKPKQPLLLAIYTVAIIVGISTILGTTISVANSFTAPFPQQEAIATKEKSENSPNQSRLQQLLNIASLGQEIAPLKLKIEELAQEYPTLEPEVFLVDLDTKGFVSIRGKQEIASASTIKLPVLVAFFQDLDRGKIRLDEQLTMTKELMAGGSGDMQYQKPGTKFSALETATKMIIISDNTATNMLIDRLGGMEVLNRRFVTMGLANTKLRNPLPDLTGTNTSSPEDLGSLLIKIDRGELVSLRSRDRLLHIMGNVEKDTLLPQGLESGALIAHKTGDIKSVLGDVGTIDMPNGKRYIASMLIKRPDNAPEAKEFIQKASGIAYQYFKNPQTQSLKIEEE</sequence>
<keyword evidence="2" id="KW-1133">Transmembrane helix</keyword>
<dbReference type="InterPro" id="IPR045155">
    <property type="entry name" value="Beta-lactam_cat"/>
</dbReference>
<dbReference type="Pfam" id="PF13354">
    <property type="entry name" value="Beta-lactamase2"/>
    <property type="match status" value="1"/>
</dbReference>
<dbReference type="AlphaFoldDB" id="A0A964BTP2"/>
<evidence type="ECO:0000256" key="2">
    <source>
        <dbReference type="SAM" id="Phobius"/>
    </source>
</evidence>
<keyword evidence="4" id="KW-0378">Hydrolase</keyword>
<feature type="transmembrane region" description="Helical" evidence="2">
    <location>
        <begin position="94"/>
        <end position="118"/>
    </location>
</feature>
<name>A0A964BTP2_9CYAN</name>
<feature type="region of interest" description="Disordered" evidence="1">
    <location>
        <begin position="1"/>
        <end position="50"/>
    </location>
</feature>
<dbReference type="SUPFAM" id="SSF56601">
    <property type="entry name" value="beta-lactamase/transpeptidase-like"/>
    <property type="match status" value="1"/>
</dbReference>
<evidence type="ECO:0000313" key="5">
    <source>
        <dbReference type="Proteomes" id="UP000729733"/>
    </source>
</evidence>
<accession>A0A964BTP2</accession>
<dbReference type="PANTHER" id="PTHR35333">
    <property type="entry name" value="BETA-LACTAMASE"/>
    <property type="match status" value="1"/>
</dbReference>
<protein>
    <submittedName>
        <fullName evidence="4">Serine hydrolase</fullName>
    </submittedName>
</protein>
<feature type="compositionally biased region" description="Basic residues" evidence="1">
    <location>
        <begin position="7"/>
        <end position="28"/>
    </location>
</feature>
<proteinExistence type="predicted"/>
<dbReference type="EMBL" id="JADWDC010000059">
    <property type="protein sequence ID" value="MCC0178929.1"/>
    <property type="molecule type" value="Genomic_DNA"/>
</dbReference>
<evidence type="ECO:0000313" key="4">
    <source>
        <dbReference type="EMBL" id="MCC0178929.1"/>
    </source>
</evidence>
<dbReference type="InterPro" id="IPR000871">
    <property type="entry name" value="Beta-lactam_class-A"/>
</dbReference>
<dbReference type="Gene3D" id="3.40.710.10">
    <property type="entry name" value="DD-peptidase/beta-lactamase superfamily"/>
    <property type="match status" value="1"/>
</dbReference>
<dbReference type="GO" id="GO:0046677">
    <property type="term" value="P:response to antibiotic"/>
    <property type="evidence" value="ECO:0007669"/>
    <property type="project" value="InterPro"/>
</dbReference>
<organism evidence="4 5">
    <name type="scientific">Waterburya agarophytonicola KI4</name>
    <dbReference type="NCBI Taxonomy" id="2874699"/>
    <lineage>
        <taxon>Bacteria</taxon>
        <taxon>Bacillati</taxon>
        <taxon>Cyanobacteriota</taxon>
        <taxon>Cyanophyceae</taxon>
        <taxon>Pleurocapsales</taxon>
        <taxon>Hyellaceae</taxon>
        <taxon>Waterburya</taxon>
        <taxon>Waterburya agarophytonicola</taxon>
    </lineage>
</organism>
<dbReference type="InterPro" id="IPR012338">
    <property type="entry name" value="Beta-lactam/transpept-like"/>
</dbReference>